<name>A0A9Q1CRU4_HOLLE</name>
<dbReference type="AlphaFoldDB" id="A0A9Q1CRU4"/>
<proteinExistence type="predicted"/>
<organism evidence="1 2">
    <name type="scientific">Holothuria leucospilota</name>
    <name type="common">Black long sea cucumber</name>
    <name type="synonym">Mertensiothuria leucospilota</name>
    <dbReference type="NCBI Taxonomy" id="206669"/>
    <lineage>
        <taxon>Eukaryota</taxon>
        <taxon>Metazoa</taxon>
        <taxon>Echinodermata</taxon>
        <taxon>Eleutherozoa</taxon>
        <taxon>Echinozoa</taxon>
        <taxon>Holothuroidea</taxon>
        <taxon>Aspidochirotacea</taxon>
        <taxon>Aspidochirotida</taxon>
        <taxon>Holothuriidae</taxon>
        <taxon>Holothuria</taxon>
    </lineage>
</organism>
<sequence length="81" mass="9085">MIKLVLEEKHSFIDCLLPRCYTGGSLSDIKSKNVEVTWYAPIGDYSLGLETWKHKRGEEGGVMSDEDYKREVGFKSGIATA</sequence>
<comment type="caution">
    <text evidence="1">The sequence shown here is derived from an EMBL/GenBank/DDBJ whole genome shotgun (WGS) entry which is preliminary data.</text>
</comment>
<protein>
    <submittedName>
        <fullName evidence="1">Uncharacterized protein</fullName>
    </submittedName>
</protein>
<dbReference type="Proteomes" id="UP001152320">
    <property type="component" value="Chromosome 1"/>
</dbReference>
<dbReference type="EMBL" id="JAIZAY010000001">
    <property type="protein sequence ID" value="KAJ8049870.1"/>
    <property type="molecule type" value="Genomic_DNA"/>
</dbReference>
<keyword evidence="2" id="KW-1185">Reference proteome</keyword>
<evidence type="ECO:0000313" key="2">
    <source>
        <dbReference type="Proteomes" id="UP001152320"/>
    </source>
</evidence>
<evidence type="ECO:0000313" key="1">
    <source>
        <dbReference type="EMBL" id="KAJ8049870.1"/>
    </source>
</evidence>
<gene>
    <name evidence="1" type="ORF">HOLleu_02796</name>
</gene>
<accession>A0A9Q1CRU4</accession>
<reference evidence="1" key="1">
    <citation type="submission" date="2021-10" db="EMBL/GenBank/DDBJ databases">
        <title>Tropical sea cucumber genome reveals ecological adaptation and Cuvierian tubules defense mechanism.</title>
        <authorList>
            <person name="Chen T."/>
        </authorList>
    </citation>
    <scope>NUCLEOTIDE SEQUENCE</scope>
    <source>
        <strain evidence="1">Nanhai2018</strain>
        <tissue evidence="1">Muscle</tissue>
    </source>
</reference>